<proteinExistence type="predicted"/>
<comment type="caution">
    <text evidence="1">The sequence shown here is derived from an EMBL/GenBank/DDBJ whole genome shotgun (WGS) entry which is preliminary data.</text>
</comment>
<name>A0ACC2VT74_9TREE</name>
<dbReference type="Proteomes" id="UP001230649">
    <property type="component" value="Unassembled WGS sequence"/>
</dbReference>
<gene>
    <name evidence="1" type="ORF">QFC20_005011</name>
</gene>
<evidence type="ECO:0000313" key="1">
    <source>
        <dbReference type="EMBL" id="KAJ9102318.1"/>
    </source>
</evidence>
<accession>A0ACC2VT74</accession>
<keyword evidence="2" id="KW-1185">Reference proteome</keyword>
<evidence type="ECO:0000313" key="2">
    <source>
        <dbReference type="Proteomes" id="UP001230649"/>
    </source>
</evidence>
<reference evidence="1" key="1">
    <citation type="submission" date="2023-04" db="EMBL/GenBank/DDBJ databases">
        <title>Draft Genome sequencing of Naganishia species isolated from polar environments using Oxford Nanopore Technology.</title>
        <authorList>
            <person name="Leo P."/>
            <person name="Venkateswaran K."/>
        </authorList>
    </citation>
    <scope>NUCLEOTIDE SEQUENCE</scope>
    <source>
        <strain evidence="1">MNA-CCFEE 5262</strain>
    </source>
</reference>
<organism evidence="1 2">
    <name type="scientific">Naganishia adeliensis</name>
    <dbReference type="NCBI Taxonomy" id="92952"/>
    <lineage>
        <taxon>Eukaryota</taxon>
        <taxon>Fungi</taxon>
        <taxon>Dikarya</taxon>
        <taxon>Basidiomycota</taxon>
        <taxon>Agaricomycotina</taxon>
        <taxon>Tremellomycetes</taxon>
        <taxon>Filobasidiales</taxon>
        <taxon>Filobasidiaceae</taxon>
        <taxon>Naganishia</taxon>
    </lineage>
</organism>
<protein>
    <submittedName>
        <fullName evidence="1">Uncharacterized protein</fullName>
    </submittedName>
</protein>
<sequence length="685" mass="73779">MQPSALIALLLASFAAIPALSQNASDVSSEGVGLDAWHMDYLYTLVNEQLEPIVSPNRQSSHMHRVLGGSNFAAAYNFDELRASPCPTASISVDHSSYWSPQLYWIVDPSNPSNTTFLQLRRLFLVSLADPTVPVIPFFKGFRMLAGEPNRKSANPIFVYECHRKLGLVDSILGRCQSVQGRRKPRRPSLNSIRDGGCPATHPKRLPSSEKPRNKVLLEYTYLPEASPDIIKGQNMSGHLAWANGDTTSYGQHADFLNGWDVDILGKALNDPECVNLGHSIEIQKCRTLAPYFDMAAGQACAGKPARGQLTEPFPQGDGNVISKLPGFNPLWGPTGSKPTCSPAPAGLDVSAFQSDDGPYVVPASEQANNTSVNLDRSEGWHNVACFETLNNRPLGNNTITYYDSNMTPERCQSSCGKSGFSYAGLTILGGFNCICSNTLSDQAAIAYSNCSTPCPGSSATCGGQYNQDIYYQAAQFVGQNPKAYDVGCYASSSDISSSGLVKALTYSFTSNSMTRDVCSQACVDKGAKWSALRDSTCYCGNDVSIGTGYFVPSDFCSLPCKGNNSESCGNYYNLNTFNLTNYAYTARNSSIGASAYQGCFAEGNGKLALSEYGISDNALTSEMFSLAPGMETSATATTPFKADRSFPIPSTELHALGLKLNPFTVPIKQRPLTQPDGKVVTVLR</sequence>
<dbReference type="EMBL" id="JASBWS010000064">
    <property type="protein sequence ID" value="KAJ9102318.1"/>
    <property type="molecule type" value="Genomic_DNA"/>
</dbReference>